<dbReference type="PANTHER" id="PTHR37691">
    <property type="entry name" value="BLR3518 PROTEIN"/>
    <property type="match status" value="1"/>
</dbReference>
<dbReference type="OrthoDB" id="57062at2157"/>
<dbReference type="EMBL" id="RBZW01000058">
    <property type="protein sequence ID" value="THE63455.1"/>
    <property type="molecule type" value="Genomic_DNA"/>
</dbReference>
<dbReference type="InterPro" id="IPR003787">
    <property type="entry name" value="Sulphur_relay_DsrE/F-like"/>
</dbReference>
<dbReference type="AlphaFoldDB" id="A0A4S3TKJ3"/>
<comment type="caution">
    <text evidence="1">The sequence shown here is derived from an EMBL/GenBank/DDBJ whole genome shotgun (WGS) entry which is preliminary data.</text>
</comment>
<dbReference type="Proteomes" id="UP000318864">
    <property type="component" value="Unassembled WGS sequence"/>
</dbReference>
<name>A0A4S3TKJ3_9EURY</name>
<reference evidence="1 2" key="1">
    <citation type="submission" date="2018-10" db="EMBL/GenBank/DDBJ databases">
        <title>Natronolimnobius sp. XQ-INN 246 isolated from Inner Mongolia Autonomous Region of China.</title>
        <authorList>
            <person name="Xue Q."/>
        </authorList>
    </citation>
    <scope>NUCLEOTIDE SEQUENCE [LARGE SCALE GENOMIC DNA]</scope>
    <source>
        <strain evidence="1 2">XQ-INN 246</strain>
    </source>
</reference>
<keyword evidence="2" id="KW-1185">Reference proteome</keyword>
<dbReference type="InterPro" id="IPR027396">
    <property type="entry name" value="DsrEFH-like"/>
</dbReference>
<evidence type="ECO:0000313" key="2">
    <source>
        <dbReference type="Proteomes" id="UP000318864"/>
    </source>
</evidence>
<accession>A0A4S3TKJ3</accession>
<organism evidence="1 2">
    <name type="scientific">Salinadaptatus halalkaliphilus</name>
    <dbReference type="NCBI Taxonomy" id="2419781"/>
    <lineage>
        <taxon>Archaea</taxon>
        <taxon>Methanobacteriati</taxon>
        <taxon>Methanobacteriota</taxon>
        <taxon>Stenosarchaea group</taxon>
        <taxon>Halobacteria</taxon>
        <taxon>Halobacteriales</taxon>
        <taxon>Natrialbaceae</taxon>
        <taxon>Salinadaptatus</taxon>
    </lineage>
</organism>
<evidence type="ECO:0000313" key="1">
    <source>
        <dbReference type="EMBL" id="THE63455.1"/>
    </source>
</evidence>
<proteinExistence type="predicted"/>
<dbReference type="PANTHER" id="PTHR37691:SF1">
    <property type="entry name" value="BLR3518 PROTEIN"/>
    <property type="match status" value="1"/>
</dbReference>
<dbReference type="Gene3D" id="3.40.1260.10">
    <property type="entry name" value="DsrEFH-like"/>
    <property type="match status" value="1"/>
</dbReference>
<gene>
    <name evidence="1" type="ORF">D8Y22_16595</name>
</gene>
<sequence>MQTAVHLLSGDESEQKTALAIARNLVDDATGSIDDVAVVVQAGGITVAQAGGESEDEIQALLDDDVSFKACRNTLETVEFGESDLIEGIEVVPEGAVEITRLQTDGYAYVRP</sequence>
<protein>
    <submittedName>
        <fullName evidence="1">Uncharacterized protein</fullName>
    </submittedName>
</protein>
<dbReference type="RefSeq" id="WP_141465796.1">
    <property type="nucleotide sequence ID" value="NZ_RBZW01000058.1"/>
</dbReference>
<dbReference type="Pfam" id="PF02635">
    <property type="entry name" value="DsrE"/>
    <property type="match status" value="1"/>
</dbReference>
<dbReference type="SUPFAM" id="SSF75169">
    <property type="entry name" value="DsrEFH-like"/>
    <property type="match status" value="1"/>
</dbReference>